<keyword evidence="4 8" id="KW-0040">ANK repeat</keyword>
<evidence type="ECO:0000256" key="8">
    <source>
        <dbReference type="PROSITE-ProRule" id="PRU00023"/>
    </source>
</evidence>
<evidence type="ECO:0000256" key="1">
    <source>
        <dbReference type="ARBA" id="ARBA00022448"/>
    </source>
</evidence>
<evidence type="ECO:0000256" key="2">
    <source>
        <dbReference type="ARBA" id="ARBA00022606"/>
    </source>
</evidence>
<keyword evidence="6" id="KW-0325">Glycoprotein</keyword>
<dbReference type="SUPFAM" id="SSF48403">
    <property type="entry name" value="Ankyrin repeat"/>
    <property type="match status" value="1"/>
</dbReference>
<evidence type="ECO:0000313" key="11">
    <source>
        <dbReference type="Proteomes" id="UP001168821"/>
    </source>
</evidence>
<dbReference type="InterPro" id="IPR052076">
    <property type="entry name" value="TRP_cation_channel"/>
</dbReference>
<keyword evidence="1" id="KW-0813">Transport</keyword>
<keyword evidence="7" id="KW-0407">Ion channel</keyword>
<feature type="transmembrane region" description="Helical" evidence="9">
    <location>
        <begin position="556"/>
        <end position="574"/>
    </location>
</feature>
<dbReference type="AlphaFoldDB" id="A0AA38HYW7"/>
<evidence type="ECO:0000313" key="10">
    <source>
        <dbReference type="EMBL" id="KAJ3647158.1"/>
    </source>
</evidence>
<dbReference type="PROSITE" id="PS50297">
    <property type="entry name" value="ANK_REP_REGION"/>
    <property type="match status" value="1"/>
</dbReference>
<dbReference type="PANTHER" id="PTHR47143">
    <property type="entry name" value="TRANSIENT RECEPTOR POTENTIAL CATION CHANNEL PROTEIN PAINLESS"/>
    <property type="match status" value="1"/>
</dbReference>
<evidence type="ECO:0008006" key="12">
    <source>
        <dbReference type="Google" id="ProtNLM"/>
    </source>
</evidence>
<name>A0AA38HYW7_9CUCU</name>
<keyword evidence="9" id="KW-0472">Membrane</keyword>
<keyword evidence="2" id="KW-0716">Sensory transduction</keyword>
<feature type="transmembrane region" description="Helical" evidence="9">
    <location>
        <begin position="523"/>
        <end position="544"/>
    </location>
</feature>
<evidence type="ECO:0000256" key="7">
    <source>
        <dbReference type="ARBA" id="ARBA00023303"/>
    </source>
</evidence>
<gene>
    <name evidence="10" type="ORF">Zmor_024692</name>
</gene>
<dbReference type="Proteomes" id="UP001168821">
    <property type="component" value="Unassembled WGS sequence"/>
</dbReference>
<feature type="transmembrane region" description="Helical" evidence="9">
    <location>
        <begin position="645"/>
        <end position="662"/>
    </location>
</feature>
<dbReference type="SMART" id="SM00248">
    <property type="entry name" value="ANK"/>
    <property type="match status" value="4"/>
</dbReference>
<dbReference type="GO" id="GO:0022857">
    <property type="term" value="F:transmembrane transporter activity"/>
    <property type="evidence" value="ECO:0007669"/>
    <property type="project" value="TreeGrafter"/>
</dbReference>
<evidence type="ECO:0000256" key="3">
    <source>
        <dbReference type="ARBA" id="ARBA00022737"/>
    </source>
</evidence>
<feature type="transmembrane region" description="Helical" evidence="9">
    <location>
        <begin position="498"/>
        <end position="517"/>
    </location>
</feature>
<evidence type="ECO:0000256" key="6">
    <source>
        <dbReference type="ARBA" id="ARBA00023180"/>
    </source>
</evidence>
<keyword evidence="5" id="KW-0406">Ion transport</keyword>
<keyword evidence="3" id="KW-0677">Repeat</keyword>
<comment type="caution">
    <text evidence="10">The sequence shown here is derived from an EMBL/GenBank/DDBJ whole genome shotgun (WGS) entry which is preliminary data.</text>
</comment>
<dbReference type="Pfam" id="PF00023">
    <property type="entry name" value="Ank"/>
    <property type="match status" value="1"/>
</dbReference>
<keyword evidence="9" id="KW-1133">Transmembrane helix</keyword>
<reference evidence="10" key="1">
    <citation type="journal article" date="2023" name="G3 (Bethesda)">
        <title>Whole genome assemblies of Zophobas morio and Tenebrio molitor.</title>
        <authorList>
            <person name="Kaur S."/>
            <person name="Stinson S.A."/>
            <person name="diCenzo G.C."/>
        </authorList>
    </citation>
    <scope>NUCLEOTIDE SEQUENCE</scope>
    <source>
        <strain evidence="10">QUZm001</strain>
    </source>
</reference>
<dbReference type="GO" id="GO:1902495">
    <property type="term" value="C:transmembrane transporter complex"/>
    <property type="evidence" value="ECO:0007669"/>
    <property type="project" value="TreeGrafter"/>
</dbReference>
<proteinExistence type="predicted"/>
<keyword evidence="9" id="KW-0812">Transmembrane</keyword>
<organism evidence="10 11">
    <name type="scientific">Zophobas morio</name>
    <dbReference type="NCBI Taxonomy" id="2755281"/>
    <lineage>
        <taxon>Eukaryota</taxon>
        <taxon>Metazoa</taxon>
        <taxon>Ecdysozoa</taxon>
        <taxon>Arthropoda</taxon>
        <taxon>Hexapoda</taxon>
        <taxon>Insecta</taxon>
        <taxon>Pterygota</taxon>
        <taxon>Neoptera</taxon>
        <taxon>Endopterygota</taxon>
        <taxon>Coleoptera</taxon>
        <taxon>Polyphaga</taxon>
        <taxon>Cucujiformia</taxon>
        <taxon>Tenebrionidae</taxon>
        <taxon>Zophobas</taxon>
    </lineage>
</organism>
<evidence type="ECO:0000256" key="5">
    <source>
        <dbReference type="ARBA" id="ARBA00023065"/>
    </source>
</evidence>
<dbReference type="Pfam" id="PF13606">
    <property type="entry name" value="Ank_3"/>
    <property type="match status" value="1"/>
</dbReference>
<sequence>MGENETLVDMDERLQQQEKNNKYNVMLFFTLFRKIMTVCDGKEIDVEKINLWQDFHKDLPIEILNSLKIEGSTRARSQLKNTIRAELLNVLFEKCQQNRGDSYDLCFFAAVNCNKKVLKENICCCSRDTLNTPRYSDTILTFTLKHGNISEADFFDCVDLLLEAGIDINKPDFNGDTAVEHVAFLYKRNNCQEEIKRQLEQLIDKLKQKGILWELLKEETRQLMDMPTESEQHEYSDYDTINQLFCWIGKMKIEEFLKFENIRQFVDSDNGESTLLQFACKKSGKMHAVVKFLLEKGANPNKITEIYTMKPLEIAVRKKKHERSFEEILKNKKLQITEEMFSHFAKWYPAHVKRKHFEMFLESDKLEAKFICQKTGNTPLHYAVRFTHKKAIQKLLKQPENVLDVINEAGKDVLDTIRVDDLKAHFDACLALDNYNDFGSEKYKMQLRFKSLVSSSSDEIKIISKIAKNKNLRELLTHPLLHTFLVLKWSKVTFYHRLLVILQLFLFITLSPSFYVLCEIPSTTFWTCVFLVVVNFVIKIPFIVAPYFCGKRQRPTLYEIIEILLMLTLIGAFFQIACRAFAFVEMSVLFLLTVGYHPKIAKWSAMLKKVFQSFIYLMLFFSVILVAFAVAFLLLFKDKGFFENFWTSLFVTYIMTTGELNMNENFVFSTAGHYLIFFFFAIFVALVMVNFWIGIAVSDISSIEKNAEINAFKNVITFLEFVEKLFRSRRLARFLPLPNPLLFFFDDKNKYNVNFYVNAKEQFKNPENSKKQSGDCEGLPENVGSECLDKIKRFFSEQTDSSNDKFVNRLEQQEKMLLEIQSSINSLKEHIFQKENKKNRKEY</sequence>
<keyword evidence="11" id="KW-1185">Reference proteome</keyword>
<feature type="transmembrane region" description="Helical" evidence="9">
    <location>
        <begin position="610"/>
        <end position="633"/>
    </location>
</feature>
<dbReference type="EMBL" id="JALNTZ010000007">
    <property type="protein sequence ID" value="KAJ3647158.1"/>
    <property type="molecule type" value="Genomic_DNA"/>
</dbReference>
<dbReference type="PANTHER" id="PTHR47143:SF1">
    <property type="entry name" value="ION_TRANS DOMAIN-CONTAINING PROTEIN"/>
    <property type="match status" value="1"/>
</dbReference>
<dbReference type="Gene3D" id="1.25.40.20">
    <property type="entry name" value="Ankyrin repeat-containing domain"/>
    <property type="match status" value="2"/>
</dbReference>
<evidence type="ECO:0000256" key="9">
    <source>
        <dbReference type="SAM" id="Phobius"/>
    </source>
</evidence>
<dbReference type="InterPro" id="IPR036770">
    <property type="entry name" value="Ankyrin_rpt-contain_sf"/>
</dbReference>
<accession>A0AA38HYW7</accession>
<evidence type="ECO:0000256" key="4">
    <source>
        <dbReference type="ARBA" id="ARBA00023043"/>
    </source>
</evidence>
<feature type="repeat" description="ANK" evidence="8">
    <location>
        <begin position="375"/>
        <end position="402"/>
    </location>
</feature>
<dbReference type="PROSITE" id="PS50088">
    <property type="entry name" value="ANK_REPEAT"/>
    <property type="match status" value="1"/>
</dbReference>
<dbReference type="GO" id="GO:0034220">
    <property type="term" value="P:monoatomic ion transmembrane transport"/>
    <property type="evidence" value="ECO:0007669"/>
    <property type="project" value="UniProtKB-KW"/>
</dbReference>
<dbReference type="InterPro" id="IPR002110">
    <property type="entry name" value="Ankyrin_rpt"/>
</dbReference>
<feature type="transmembrane region" description="Helical" evidence="9">
    <location>
        <begin position="674"/>
        <end position="695"/>
    </location>
</feature>
<protein>
    <recommendedName>
        <fullName evidence="12">Ion transport domain-containing protein</fullName>
    </recommendedName>
</protein>